<evidence type="ECO:0000256" key="3">
    <source>
        <dbReference type="ARBA" id="ARBA00022729"/>
    </source>
</evidence>
<feature type="non-terminal residue" evidence="7">
    <location>
        <position position="1"/>
    </location>
</feature>
<sequence>VDDANLIIQDGYAQFTITHCSDYVLTDTIVAGVSTEDNTTETATPMEKAKKEGSNTTMILIIGGALLALGALVFVLYNKKKKQV</sequence>
<dbReference type="Pfam" id="PF00746">
    <property type="entry name" value="Gram_pos_anchor"/>
    <property type="match status" value="1"/>
</dbReference>
<keyword evidence="5" id="KW-0812">Transmembrane</keyword>
<proteinExistence type="predicted"/>
<evidence type="ECO:0000256" key="4">
    <source>
        <dbReference type="ARBA" id="ARBA00023088"/>
    </source>
</evidence>
<dbReference type="EMBL" id="WHNX01000082">
    <property type="protein sequence ID" value="MPW27380.1"/>
    <property type="molecule type" value="Genomic_DNA"/>
</dbReference>
<keyword evidence="4" id="KW-0572">Peptidoglycan-anchor</keyword>
<evidence type="ECO:0000313" key="8">
    <source>
        <dbReference type="Proteomes" id="UP000440004"/>
    </source>
</evidence>
<dbReference type="Proteomes" id="UP000440004">
    <property type="component" value="Unassembled WGS sequence"/>
</dbReference>
<dbReference type="RefSeq" id="WP_152807060.1">
    <property type="nucleotide sequence ID" value="NZ_WHNX01000082.1"/>
</dbReference>
<name>A0A6A7KCX6_9FIRM</name>
<keyword evidence="5" id="KW-0472">Membrane</keyword>
<feature type="transmembrane region" description="Helical" evidence="5">
    <location>
        <begin position="58"/>
        <end position="77"/>
    </location>
</feature>
<accession>A0A6A7KCX6</accession>
<keyword evidence="8" id="KW-1185">Reference proteome</keyword>
<gene>
    <name evidence="7" type="ORF">GC105_16635</name>
</gene>
<comment type="caution">
    <text evidence="7">The sequence shown here is derived from an EMBL/GenBank/DDBJ whole genome shotgun (WGS) entry which is preliminary data.</text>
</comment>
<evidence type="ECO:0000256" key="5">
    <source>
        <dbReference type="SAM" id="Phobius"/>
    </source>
</evidence>
<evidence type="ECO:0000256" key="2">
    <source>
        <dbReference type="ARBA" id="ARBA00022525"/>
    </source>
</evidence>
<organism evidence="7 8">
    <name type="scientific">Alkalibaculum sporogenes</name>
    <dbReference type="NCBI Taxonomy" id="2655001"/>
    <lineage>
        <taxon>Bacteria</taxon>
        <taxon>Bacillati</taxon>
        <taxon>Bacillota</taxon>
        <taxon>Clostridia</taxon>
        <taxon>Eubacteriales</taxon>
        <taxon>Eubacteriaceae</taxon>
        <taxon>Alkalibaculum</taxon>
    </lineage>
</organism>
<feature type="domain" description="Gram-positive cocci surface proteins LPxTG" evidence="6">
    <location>
        <begin position="53"/>
        <end position="82"/>
    </location>
</feature>
<keyword evidence="1" id="KW-0134">Cell wall</keyword>
<evidence type="ECO:0000259" key="6">
    <source>
        <dbReference type="Pfam" id="PF00746"/>
    </source>
</evidence>
<dbReference type="AlphaFoldDB" id="A0A6A7KCX6"/>
<keyword evidence="5" id="KW-1133">Transmembrane helix</keyword>
<dbReference type="NCBIfam" id="TIGR01167">
    <property type="entry name" value="LPXTG_anchor"/>
    <property type="match status" value="1"/>
</dbReference>
<evidence type="ECO:0000313" key="7">
    <source>
        <dbReference type="EMBL" id="MPW27380.1"/>
    </source>
</evidence>
<reference evidence="7 8" key="1">
    <citation type="submission" date="2019-10" db="EMBL/GenBank/DDBJ databases">
        <title>Alkalibaculum tamaniensis sp.nov., a new alkaliphilic acetogen, isolated on methoxylated aromatics from a mud volcano.</title>
        <authorList>
            <person name="Khomyakova M.A."/>
            <person name="Merkel A.Y."/>
            <person name="Bonch-Osmolovskaya E.A."/>
            <person name="Slobodkin A.I."/>
        </authorList>
    </citation>
    <scope>NUCLEOTIDE SEQUENCE [LARGE SCALE GENOMIC DNA]</scope>
    <source>
        <strain evidence="7 8">M08DMB</strain>
    </source>
</reference>
<protein>
    <submittedName>
        <fullName evidence="7">LPXTG cell wall anchor domain-containing protein</fullName>
    </submittedName>
</protein>
<evidence type="ECO:0000256" key="1">
    <source>
        <dbReference type="ARBA" id="ARBA00022512"/>
    </source>
</evidence>
<keyword evidence="3" id="KW-0732">Signal</keyword>
<keyword evidence="2" id="KW-0964">Secreted</keyword>
<dbReference type="InterPro" id="IPR019931">
    <property type="entry name" value="LPXTG_anchor"/>
</dbReference>